<dbReference type="Proteomes" id="UP000306147">
    <property type="component" value="Unassembled WGS sequence"/>
</dbReference>
<keyword evidence="2" id="KW-1185">Reference proteome</keyword>
<reference evidence="1 2" key="1">
    <citation type="submission" date="2019-04" db="EMBL/GenBank/DDBJ databases">
        <title>Sphingomonas psychrotolerans sp. nov., isolated from soil in the Tianshan Mountains, Xinjiang, China.</title>
        <authorList>
            <person name="Luo Y."/>
            <person name="Sheng H."/>
        </authorList>
    </citation>
    <scope>NUCLEOTIDE SEQUENCE [LARGE SCALE GENOMIC DNA]</scope>
    <source>
        <strain evidence="1 2">ZFGT-11</strain>
    </source>
</reference>
<dbReference type="AlphaFoldDB" id="A0A4V3QZX7"/>
<gene>
    <name evidence="1" type="ORF">E5A73_01990</name>
</gene>
<dbReference type="OrthoDB" id="7567545at2"/>
<protein>
    <submittedName>
        <fullName evidence="1">Uncharacterized protein</fullName>
    </submittedName>
</protein>
<name>A0A4V3QZX7_9SPHN</name>
<comment type="caution">
    <text evidence="1">The sequence shown here is derived from an EMBL/GenBank/DDBJ whole genome shotgun (WGS) entry which is preliminary data.</text>
</comment>
<accession>A0A4V3QZX7</accession>
<dbReference type="RefSeq" id="WP_135962113.1">
    <property type="nucleotide sequence ID" value="NZ_SRXT01000001.1"/>
</dbReference>
<evidence type="ECO:0000313" key="1">
    <source>
        <dbReference type="EMBL" id="TGX55912.1"/>
    </source>
</evidence>
<proteinExistence type="predicted"/>
<dbReference type="EMBL" id="SRXT01000001">
    <property type="protein sequence ID" value="TGX55912.1"/>
    <property type="molecule type" value="Genomic_DNA"/>
</dbReference>
<sequence length="110" mass="11589">MDVDFAALGGQIGERIVTVLAGHGKTAGGFARTEGEKIALAIRQIAEMVRDGEILPEEAPLYFDIQMQHSRAVLRTVEGIGLVAAEQAINGTLDLIKGAVTTALGFSLVK</sequence>
<organism evidence="1 2">
    <name type="scientific">Sphingomonas gei</name>
    <dbReference type="NCBI Taxonomy" id="1395960"/>
    <lineage>
        <taxon>Bacteria</taxon>
        <taxon>Pseudomonadati</taxon>
        <taxon>Pseudomonadota</taxon>
        <taxon>Alphaproteobacteria</taxon>
        <taxon>Sphingomonadales</taxon>
        <taxon>Sphingomonadaceae</taxon>
        <taxon>Sphingomonas</taxon>
    </lineage>
</organism>
<evidence type="ECO:0000313" key="2">
    <source>
        <dbReference type="Proteomes" id="UP000306147"/>
    </source>
</evidence>